<protein>
    <recommendedName>
        <fullName evidence="4">Helicase XPB/Ssl2 N-terminal domain-containing protein</fullName>
    </recommendedName>
</protein>
<keyword evidence="3" id="KW-1185">Reference proteome</keyword>
<comment type="caution">
    <text evidence="2">The sequence shown here is derived from an EMBL/GenBank/DDBJ whole genome shotgun (WGS) entry which is preliminary data.</text>
</comment>
<reference evidence="2 3" key="1">
    <citation type="submission" date="2023-03" db="EMBL/GenBank/DDBJ databases">
        <title>Draft genome sequence of the bacteria which degrade cell wall of Tricholomamatutake.</title>
        <authorList>
            <person name="Konishi Y."/>
            <person name="Fukuta Y."/>
            <person name="Shirasaka N."/>
        </authorList>
    </citation>
    <scope>NUCLEOTIDE SEQUENCE [LARGE SCALE GENOMIC DNA]</scope>
    <source>
        <strain evidence="3">mu1</strain>
    </source>
</reference>
<name>A0ABQ6GFE7_9BACL</name>
<sequence length="393" mass="46237">MNLSDMLVYADIQQLSRIASVYQCECNGHSKNDLIQSILSTVSRKDVFEAQISSMKLDEMRFLNSLLFESRDSFSLEELIARVQQSKFGELETPAEEPPQKKTKRTKKKQAEAEAPKETGPREMISRFKQQGWLFNGVTGTNRYMLQVPQDLRTRFRDTLRKRFTAELHFTDEPQMYRDEQFLIQEDIYQLLHYIYHNEVQLSADGSMYKRFSGQILEKLAISEELPSKGEWRFGYGRHFHHYPNRMSLLYDYCSYMKYFLDNNLVLSLSTIGEERLNSKPANEMEQLYKFWLKLYKGPIPNIHTLVHWMNNLAEQWVTVETLRKVLIPFIKPFYYDSADKVLDVRLIGTMVHMGMVRIGEHEEHGTVVRMTKLGRALVAGVSLEDQDRMFLY</sequence>
<feature type="region of interest" description="Disordered" evidence="1">
    <location>
        <begin position="90"/>
        <end position="122"/>
    </location>
</feature>
<gene>
    <name evidence="2" type="ORF">MU1_33050</name>
</gene>
<feature type="compositionally biased region" description="Basic and acidic residues" evidence="1">
    <location>
        <begin position="109"/>
        <end position="122"/>
    </location>
</feature>
<organism evidence="2 3">
    <name type="scientific">Paenibacillus glycanilyticus</name>
    <dbReference type="NCBI Taxonomy" id="126569"/>
    <lineage>
        <taxon>Bacteria</taxon>
        <taxon>Bacillati</taxon>
        <taxon>Bacillota</taxon>
        <taxon>Bacilli</taxon>
        <taxon>Bacillales</taxon>
        <taxon>Paenibacillaceae</taxon>
        <taxon>Paenibacillus</taxon>
    </lineage>
</organism>
<dbReference type="RefSeq" id="WP_284239748.1">
    <property type="nucleotide sequence ID" value="NZ_BSSQ01000014.1"/>
</dbReference>
<accession>A0ABQ6GFE7</accession>
<evidence type="ECO:0000256" key="1">
    <source>
        <dbReference type="SAM" id="MobiDB-lite"/>
    </source>
</evidence>
<evidence type="ECO:0008006" key="4">
    <source>
        <dbReference type="Google" id="ProtNLM"/>
    </source>
</evidence>
<dbReference type="Proteomes" id="UP001157114">
    <property type="component" value="Unassembled WGS sequence"/>
</dbReference>
<dbReference type="EMBL" id="BSSQ01000014">
    <property type="protein sequence ID" value="GLX68960.1"/>
    <property type="molecule type" value="Genomic_DNA"/>
</dbReference>
<evidence type="ECO:0000313" key="3">
    <source>
        <dbReference type="Proteomes" id="UP001157114"/>
    </source>
</evidence>
<proteinExistence type="predicted"/>
<evidence type="ECO:0000313" key="2">
    <source>
        <dbReference type="EMBL" id="GLX68960.1"/>
    </source>
</evidence>